<dbReference type="AlphaFoldDB" id="E5R3Q1"/>
<dbReference type="EMBL" id="DS989822">
    <property type="protein sequence ID" value="EFQ97175.1"/>
    <property type="molecule type" value="Genomic_DNA"/>
</dbReference>
<evidence type="ECO:0000256" key="1">
    <source>
        <dbReference type="SAM" id="Phobius"/>
    </source>
</evidence>
<dbReference type="Proteomes" id="UP000002669">
    <property type="component" value="Unassembled WGS sequence"/>
</dbReference>
<protein>
    <submittedName>
        <fullName evidence="2">Uncharacterized protein</fullName>
    </submittedName>
</protein>
<gene>
    <name evidence="2" type="ORF">MGYG_08884</name>
</gene>
<dbReference type="VEuPathDB" id="FungiDB:MGYG_08884"/>
<proteinExistence type="predicted"/>
<evidence type="ECO:0000313" key="3">
    <source>
        <dbReference type="Proteomes" id="UP000002669"/>
    </source>
</evidence>
<dbReference type="InParanoid" id="E5R3Q1"/>
<evidence type="ECO:0000313" key="2">
    <source>
        <dbReference type="EMBL" id="EFQ97175.1"/>
    </source>
</evidence>
<dbReference type="RefSeq" id="XP_003176127.1">
    <property type="nucleotide sequence ID" value="XM_003176079.1"/>
</dbReference>
<keyword evidence="1" id="KW-0812">Transmembrane</keyword>
<keyword evidence="1" id="KW-0472">Membrane</keyword>
<accession>E5R3Q1</accession>
<dbReference type="GeneID" id="10031439"/>
<reference evidence="3" key="1">
    <citation type="journal article" date="2012" name="MBio">
        <title>Comparative genome analysis of Trichophyton rubrum and related dermatophytes reveals candidate genes involved in infection.</title>
        <authorList>
            <person name="Martinez D.A."/>
            <person name="Oliver B.G."/>
            <person name="Graeser Y."/>
            <person name="Goldberg J.M."/>
            <person name="Li W."/>
            <person name="Martinez-Rossi N.M."/>
            <person name="Monod M."/>
            <person name="Shelest E."/>
            <person name="Barton R.C."/>
            <person name="Birch E."/>
            <person name="Brakhage A.A."/>
            <person name="Chen Z."/>
            <person name="Gurr S.J."/>
            <person name="Heiman D."/>
            <person name="Heitman J."/>
            <person name="Kosti I."/>
            <person name="Rossi A."/>
            <person name="Saif S."/>
            <person name="Samalova M."/>
            <person name="Saunders C.W."/>
            <person name="Shea T."/>
            <person name="Summerbell R.C."/>
            <person name="Xu J."/>
            <person name="Young S."/>
            <person name="Zeng Q."/>
            <person name="Birren B.W."/>
            <person name="Cuomo C.A."/>
            <person name="White T.C."/>
        </authorList>
    </citation>
    <scope>NUCLEOTIDE SEQUENCE [LARGE SCALE GENOMIC DNA]</scope>
    <source>
        <strain evidence="3">ATCC MYA-4604 / CBS 118893</strain>
    </source>
</reference>
<sequence length="95" mass="10851">MAKYGYGYGYGDGDEYTEYLIGDGSGSRMEKIRQALPCPWMFRDHGDRGKHHRLPRQALAAFVFSCLIITLRITTNSHARSFTFPSNREPACWSD</sequence>
<feature type="transmembrane region" description="Helical" evidence="1">
    <location>
        <begin position="58"/>
        <end position="75"/>
    </location>
</feature>
<name>E5R3Q1_ARTGP</name>
<keyword evidence="3" id="KW-1185">Reference proteome</keyword>
<dbReference type="HOGENOM" id="CLU_2372355_0_0_1"/>
<keyword evidence="1" id="KW-1133">Transmembrane helix</keyword>
<organism evidence="3">
    <name type="scientific">Arthroderma gypseum (strain ATCC MYA-4604 / CBS 118893)</name>
    <name type="common">Microsporum gypseum</name>
    <dbReference type="NCBI Taxonomy" id="535722"/>
    <lineage>
        <taxon>Eukaryota</taxon>
        <taxon>Fungi</taxon>
        <taxon>Dikarya</taxon>
        <taxon>Ascomycota</taxon>
        <taxon>Pezizomycotina</taxon>
        <taxon>Eurotiomycetes</taxon>
        <taxon>Eurotiomycetidae</taxon>
        <taxon>Onygenales</taxon>
        <taxon>Arthrodermataceae</taxon>
        <taxon>Nannizzia</taxon>
    </lineage>
</organism>